<feature type="region of interest" description="Disordered" evidence="1">
    <location>
        <begin position="1"/>
        <end position="24"/>
    </location>
</feature>
<reference evidence="3" key="1">
    <citation type="journal article" date="2019" name="Int. J. Syst. Evol. Microbiol.">
        <title>The Global Catalogue of Microorganisms (GCM) 10K type strain sequencing project: providing services to taxonomists for standard genome sequencing and annotation.</title>
        <authorList>
            <consortium name="The Broad Institute Genomics Platform"/>
            <consortium name="The Broad Institute Genome Sequencing Center for Infectious Disease"/>
            <person name="Wu L."/>
            <person name="Ma J."/>
        </authorList>
    </citation>
    <scope>NUCLEOTIDE SEQUENCE [LARGE SCALE GENOMIC DNA]</scope>
    <source>
        <strain evidence="3">JCM 9687</strain>
    </source>
</reference>
<comment type="caution">
    <text evidence="2">The sequence shown here is derived from an EMBL/GenBank/DDBJ whole genome shotgun (WGS) entry which is preliminary data.</text>
</comment>
<protein>
    <submittedName>
        <fullName evidence="2">Uncharacterized protein</fullName>
    </submittedName>
</protein>
<keyword evidence="3" id="KW-1185">Reference proteome</keyword>
<evidence type="ECO:0000313" key="3">
    <source>
        <dbReference type="Proteomes" id="UP001500483"/>
    </source>
</evidence>
<sequence>MRRTRDQRSAAARARPGHPSGLEVENDAVCASGGRVPHGVAALQRVVGNAAVARLLGDRPSRGDGTPVQRAVVDYADAEEPVVVTLEQITARPEFQGLTAAQREGLAAKVASDDYFVLQDLLRSTVTGAVSGPHPREGRFLAELASKRSNVFAYDPEMAESAIRRVLNDQLVPEGAVMLHADSITSFGDHVPRTDVFVPHPGPWTMAAAGSDLAAALDHVLGSGSRAFVLTDNEPESTYAAHLQERIGQINAAGQQDPAYRPLAVAVEKIAASGAAGQRIGFGADSDGVEMEAGHRGDYRLLRITRS</sequence>
<evidence type="ECO:0000256" key="1">
    <source>
        <dbReference type="SAM" id="MobiDB-lite"/>
    </source>
</evidence>
<dbReference type="EMBL" id="BAAAYK010000038">
    <property type="protein sequence ID" value="GAA3358707.1"/>
    <property type="molecule type" value="Genomic_DNA"/>
</dbReference>
<organism evidence="2 3">
    <name type="scientific">Saccharopolyspora gregorii</name>
    <dbReference type="NCBI Taxonomy" id="33914"/>
    <lineage>
        <taxon>Bacteria</taxon>
        <taxon>Bacillati</taxon>
        <taxon>Actinomycetota</taxon>
        <taxon>Actinomycetes</taxon>
        <taxon>Pseudonocardiales</taxon>
        <taxon>Pseudonocardiaceae</taxon>
        <taxon>Saccharopolyspora</taxon>
    </lineage>
</organism>
<proteinExistence type="predicted"/>
<dbReference type="Proteomes" id="UP001500483">
    <property type="component" value="Unassembled WGS sequence"/>
</dbReference>
<name>A0ABP6RSB1_9PSEU</name>
<dbReference type="RefSeq" id="WP_258349281.1">
    <property type="nucleotide sequence ID" value="NZ_BAAAYK010000038.1"/>
</dbReference>
<evidence type="ECO:0000313" key="2">
    <source>
        <dbReference type="EMBL" id="GAA3358707.1"/>
    </source>
</evidence>
<gene>
    <name evidence="2" type="ORF">GCM10020366_31800</name>
</gene>
<accession>A0ABP6RSB1</accession>